<feature type="chain" id="PRO_5040944756" evidence="5">
    <location>
        <begin position="24"/>
        <end position="253"/>
    </location>
</feature>
<accession>A0A9X3UEU8</accession>
<evidence type="ECO:0000256" key="5">
    <source>
        <dbReference type="SAM" id="SignalP"/>
    </source>
</evidence>
<reference evidence="7" key="1">
    <citation type="submission" date="2022-11" db="EMBL/GenBank/DDBJ databases">
        <title>Draft genome sequence of Hoeflea poritis E7-10 and Hoeflea prorocentri PM5-8, separated from scleractinian coral Porites lutea and marine dinoflagellate.</title>
        <authorList>
            <person name="Zhang G."/>
            <person name="Wei Q."/>
            <person name="Cai L."/>
        </authorList>
    </citation>
    <scope>NUCLEOTIDE SEQUENCE</scope>
    <source>
        <strain evidence="7">PM5-8</strain>
    </source>
</reference>
<dbReference type="RefSeq" id="WP_267989261.1">
    <property type="nucleotide sequence ID" value="NZ_JAPJZI010000001.1"/>
</dbReference>
<dbReference type="PANTHER" id="PTHR34001">
    <property type="entry name" value="BLL7405 PROTEIN"/>
    <property type="match status" value="1"/>
</dbReference>
<protein>
    <submittedName>
        <fullName evidence="7">Outer membrane beta-barrel protein</fullName>
    </submittedName>
</protein>
<evidence type="ECO:0000256" key="4">
    <source>
        <dbReference type="ARBA" id="ARBA00023237"/>
    </source>
</evidence>
<comment type="subcellular location">
    <subcellularLocation>
        <location evidence="1">Cell outer membrane</location>
    </subcellularLocation>
</comment>
<gene>
    <name evidence="7" type="ORF">OQ273_04425</name>
</gene>
<keyword evidence="3" id="KW-0472">Membrane</keyword>
<dbReference type="InterPro" id="IPR036709">
    <property type="entry name" value="Autotransporte_beta_dom_sf"/>
</dbReference>
<evidence type="ECO:0000259" key="6">
    <source>
        <dbReference type="Pfam" id="PF13505"/>
    </source>
</evidence>
<evidence type="ECO:0000256" key="3">
    <source>
        <dbReference type="ARBA" id="ARBA00023136"/>
    </source>
</evidence>
<keyword evidence="4" id="KW-0998">Cell outer membrane</keyword>
<feature type="signal peptide" evidence="5">
    <location>
        <begin position="1"/>
        <end position="23"/>
    </location>
</feature>
<evidence type="ECO:0000256" key="1">
    <source>
        <dbReference type="ARBA" id="ARBA00004442"/>
    </source>
</evidence>
<evidence type="ECO:0000313" key="7">
    <source>
        <dbReference type="EMBL" id="MDA5397812.1"/>
    </source>
</evidence>
<dbReference type="PANTHER" id="PTHR34001:SF3">
    <property type="entry name" value="BLL7405 PROTEIN"/>
    <property type="match status" value="1"/>
</dbReference>
<keyword evidence="2 5" id="KW-0732">Signal</keyword>
<dbReference type="Gene3D" id="2.40.160.20">
    <property type="match status" value="1"/>
</dbReference>
<dbReference type="InterPro" id="IPR027385">
    <property type="entry name" value="Beta-barrel_OMP"/>
</dbReference>
<organism evidence="7 8">
    <name type="scientific">Hoeflea prorocentri</name>
    <dbReference type="NCBI Taxonomy" id="1922333"/>
    <lineage>
        <taxon>Bacteria</taxon>
        <taxon>Pseudomonadati</taxon>
        <taxon>Pseudomonadota</taxon>
        <taxon>Alphaproteobacteria</taxon>
        <taxon>Hyphomicrobiales</taxon>
        <taxon>Rhizobiaceae</taxon>
        <taxon>Hoeflea</taxon>
    </lineage>
</organism>
<dbReference type="GO" id="GO:0009279">
    <property type="term" value="C:cell outer membrane"/>
    <property type="evidence" value="ECO:0007669"/>
    <property type="project" value="UniProtKB-SubCell"/>
</dbReference>
<dbReference type="AlphaFoldDB" id="A0A9X3UEU8"/>
<evidence type="ECO:0000256" key="2">
    <source>
        <dbReference type="ARBA" id="ARBA00022729"/>
    </source>
</evidence>
<dbReference type="Proteomes" id="UP001151234">
    <property type="component" value="Unassembled WGS sequence"/>
</dbReference>
<dbReference type="SUPFAM" id="SSF103515">
    <property type="entry name" value="Autotransporter"/>
    <property type="match status" value="1"/>
</dbReference>
<proteinExistence type="predicted"/>
<sequence>MKAMKKILGTMIVSAMVTSVAGAADVFVEEVAVAPAPAPAPASAWDGLFVGVHAGYGWTDTTVSRTVGPPANVFSSSQISPNGVLGGFQAGYNYQHNNLVFGVVGDIALTGMQETGVVPAGQFVTFETEYDWLATIRGRAGWLFNDNVLIYGHGGLAIADVSTDFTAANPASAINGVSLGGTEVGWVAGAGVEAAVADRVTVFAEYSYIDLNSNDSFSFNPPGPPAVATFSADNDAINSVKVGVNFKLWSPGN</sequence>
<keyword evidence="8" id="KW-1185">Reference proteome</keyword>
<dbReference type="Pfam" id="PF13505">
    <property type="entry name" value="OMP_b-brl"/>
    <property type="match status" value="1"/>
</dbReference>
<name>A0A9X3UEU8_9HYPH</name>
<dbReference type="InterPro" id="IPR051692">
    <property type="entry name" value="OMP-like"/>
</dbReference>
<dbReference type="EMBL" id="JAPJZI010000001">
    <property type="protein sequence ID" value="MDA5397812.1"/>
    <property type="molecule type" value="Genomic_DNA"/>
</dbReference>
<evidence type="ECO:0000313" key="8">
    <source>
        <dbReference type="Proteomes" id="UP001151234"/>
    </source>
</evidence>
<feature type="domain" description="Outer membrane protein beta-barrel" evidence="6">
    <location>
        <begin position="32"/>
        <end position="245"/>
    </location>
</feature>
<comment type="caution">
    <text evidence="7">The sequence shown here is derived from an EMBL/GenBank/DDBJ whole genome shotgun (WGS) entry which is preliminary data.</text>
</comment>